<dbReference type="InterPro" id="IPR018639">
    <property type="entry name" value="DUF2062"/>
</dbReference>
<feature type="transmembrane region" description="Helical" evidence="1">
    <location>
        <begin position="43"/>
        <end position="72"/>
    </location>
</feature>
<proteinExistence type="predicted"/>
<organism evidence="3 4">
    <name type="scientific">BD1-7 clade bacterium</name>
    <dbReference type="NCBI Taxonomy" id="2029982"/>
    <lineage>
        <taxon>Bacteria</taxon>
        <taxon>Pseudomonadati</taxon>
        <taxon>Pseudomonadota</taxon>
        <taxon>Gammaproteobacteria</taxon>
        <taxon>Cellvibrionales</taxon>
        <taxon>Spongiibacteraceae</taxon>
        <taxon>BD1-7 clade</taxon>
    </lineage>
</organism>
<keyword evidence="1" id="KW-0472">Membrane</keyword>
<gene>
    <name evidence="3" type="ORF">OPDIPICF_01792</name>
</gene>
<evidence type="ECO:0000259" key="2">
    <source>
        <dbReference type="Pfam" id="PF09835"/>
    </source>
</evidence>
<evidence type="ECO:0000313" key="3">
    <source>
        <dbReference type="EMBL" id="CAA0115933.1"/>
    </source>
</evidence>
<dbReference type="OrthoDB" id="370141at2"/>
<name>A0A5S9QF12_9GAMM</name>
<accession>A0A5S9QF12</accession>
<feature type="transmembrane region" description="Helical" evidence="1">
    <location>
        <begin position="111"/>
        <end position="134"/>
    </location>
</feature>
<sequence>MLDSVLKLLRVLNGDVSPNQIAAGISFGFILGLTPFWSLHNLIVILLICLLRVNAASAIVSFAGFSVIAYLFDPLMERLGYAILTGDSLSSLWTGWYQIDLLRLAHFNNTLVMGSVVLAIVLWPVVFLVSRFIVINYRERILAWVQKTRFMQALKASRWYQRIYGVMSVEV</sequence>
<dbReference type="EMBL" id="CACSIO010000023">
    <property type="protein sequence ID" value="CAA0115933.1"/>
    <property type="molecule type" value="Genomic_DNA"/>
</dbReference>
<feature type="transmembrane region" description="Helical" evidence="1">
    <location>
        <begin position="21"/>
        <end position="37"/>
    </location>
</feature>
<dbReference type="Pfam" id="PF09835">
    <property type="entry name" value="DUF2062"/>
    <property type="match status" value="1"/>
</dbReference>
<evidence type="ECO:0000256" key="1">
    <source>
        <dbReference type="SAM" id="Phobius"/>
    </source>
</evidence>
<keyword evidence="1" id="KW-0812">Transmembrane</keyword>
<keyword evidence="4" id="KW-1185">Reference proteome</keyword>
<evidence type="ECO:0000313" key="4">
    <source>
        <dbReference type="Proteomes" id="UP000441399"/>
    </source>
</evidence>
<protein>
    <recommendedName>
        <fullName evidence="2">DUF2062 domain-containing protein</fullName>
    </recommendedName>
</protein>
<dbReference type="InterPro" id="IPR019935">
    <property type="entry name" value="CHP03546"/>
</dbReference>
<feature type="domain" description="DUF2062" evidence="2">
    <location>
        <begin position="8"/>
        <end position="140"/>
    </location>
</feature>
<dbReference type="AlphaFoldDB" id="A0A5S9QF12"/>
<keyword evidence="1" id="KW-1133">Transmembrane helix</keyword>
<dbReference type="NCBIfam" id="TIGR03546">
    <property type="entry name" value="TIGR03546 family protein"/>
    <property type="match status" value="1"/>
</dbReference>
<reference evidence="3 4" key="1">
    <citation type="submission" date="2019-11" db="EMBL/GenBank/DDBJ databases">
        <authorList>
            <person name="Holert J."/>
        </authorList>
    </citation>
    <scope>NUCLEOTIDE SEQUENCE [LARGE SCALE GENOMIC DNA]</scope>
    <source>
        <strain evidence="3">SB11_3</strain>
    </source>
</reference>
<dbReference type="Proteomes" id="UP000441399">
    <property type="component" value="Unassembled WGS sequence"/>
</dbReference>